<dbReference type="AlphaFoldDB" id="A0A1R3I3U6"/>
<reference evidence="2" key="1">
    <citation type="submission" date="2013-09" db="EMBL/GenBank/DDBJ databases">
        <title>Corchorus olitorius genome sequencing.</title>
        <authorList>
            <person name="Alam M."/>
            <person name="Haque M.S."/>
            <person name="Islam M.S."/>
            <person name="Emdad E.M."/>
            <person name="Islam M.M."/>
            <person name="Ahmed B."/>
            <person name="Halim A."/>
            <person name="Hossen Q.M.M."/>
            <person name="Hossain M.Z."/>
            <person name="Ahmed R."/>
            <person name="Khan M.M."/>
            <person name="Islam R."/>
            <person name="Rashid M.M."/>
            <person name="Khan S.A."/>
            <person name="Rahman M.S."/>
            <person name="Alam M."/>
            <person name="Yahiya A.S."/>
            <person name="Khan M.S."/>
            <person name="Azam M.S."/>
            <person name="Haque T."/>
            <person name="Lashkar M.Z.H."/>
            <person name="Akhand A.I."/>
            <person name="Morshed G."/>
            <person name="Roy S."/>
            <person name="Uddin K.S."/>
            <person name="Rabeya T."/>
            <person name="Hossain A.S."/>
            <person name="Chowdhury A."/>
            <person name="Snigdha A.R."/>
            <person name="Mortoza M.S."/>
            <person name="Matin S.A."/>
            <person name="Hoque S.M.E."/>
            <person name="Islam M.K."/>
            <person name="Roy D.K."/>
            <person name="Haider R."/>
            <person name="Moosa M.M."/>
            <person name="Elias S.M."/>
            <person name="Hasan A.M."/>
            <person name="Jahan S."/>
            <person name="Shafiuddin M."/>
            <person name="Mahmood N."/>
            <person name="Shommy N.S."/>
        </authorList>
    </citation>
    <scope>NUCLEOTIDE SEQUENCE [LARGE SCALE GENOMIC DNA]</scope>
    <source>
        <strain evidence="2">cv. O-4</strain>
    </source>
</reference>
<organism evidence="1 2">
    <name type="scientific">Corchorus olitorius</name>
    <dbReference type="NCBI Taxonomy" id="93759"/>
    <lineage>
        <taxon>Eukaryota</taxon>
        <taxon>Viridiplantae</taxon>
        <taxon>Streptophyta</taxon>
        <taxon>Embryophyta</taxon>
        <taxon>Tracheophyta</taxon>
        <taxon>Spermatophyta</taxon>
        <taxon>Magnoliopsida</taxon>
        <taxon>eudicotyledons</taxon>
        <taxon>Gunneridae</taxon>
        <taxon>Pentapetalae</taxon>
        <taxon>rosids</taxon>
        <taxon>malvids</taxon>
        <taxon>Malvales</taxon>
        <taxon>Malvaceae</taxon>
        <taxon>Grewioideae</taxon>
        <taxon>Apeibeae</taxon>
        <taxon>Corchorus</taxon>
    </lineage>
</organism>
<evidence type="ECO:0000313" key="1">
    <source>
        <dbReference type="EMBL" id="OMO77244.1"/>
    </source>
</evidence>
<proteinExistence type="predicted"/>
<name>A0A1R3I3U6_9ROSI</name>
<keyword evidence="2" id="KW-1185">Reference proteome</keyword>
<comment type="caution">
    <text evidence="1">The sequence shown here is derived from an EMBL/GenBank/DDBJ whole genome shotgun (WGS) entry which is preliminary data.</text>
</comment>
<sequence length="42" mass="4462">MSVLGEREAMGVLGGICCKGDRNRAANDLSGDDGWFSLCPLF</sequence>
<dbReference type="EMBL" id="AWUE01018979">
    <property type="protein sequence ID" value="OMO77244.1"/>
    <property type="molecule type" value="Genomic_DNA"/>
</dbReference>
<gene>
    <name evidence="1" type="ORF">COLO4_25257</name>
</gene>
<protein>
    <submittedName>
        <fullName evidence="1">Uncharacterized protein</fullName>
    </submittedName>
</protein>
<evidence type="ECO:0000313" key="2">
    <source>
        <dbReference type="Proteomes" id="UP000187203"/>
    </source>
</evidence>
<accession>A0A1R3I3U6</accession>
<dbReference type="Proteomes" id="UP000187203">
    <property type="component" value="Unassembled WGS sequence"/>
</dbReference>